<proteinExistence type="predicted"/>
<dbReference type="InterPro" id="IPR017907">
    <property type="entry name" value="Znf_RING_CS"/>
</dbReference>
<evidence type="ECO:0000256" key="2">
    <source>
        <dbReference type="ARBA" id="ARBA00022771"/>
    </source>
</evidence>
<dbReference type="EMBL" id="GHWJ01007852">
    <property type="protein sequence ID" value="NOV40589.1"/>
    <property type="molecule type" value="Transcribed_RNA"/>
</dbReference>
<feature type="region of interest" description="Disordered" evidence="5">
    <location>
        <begin position="354"/>
        <end position="374"/>
    </location>
</feature>
<accession>A0A6M2D390</accession>
<dbReference type="PROSITE" id="PS50089">
    <property type="entry name" value="ZF_RING_2"/>
    <property type="match status" value="1"/>
</dbReference>
<evidence type="ECO:0000256" key="4">
    <source>
        <dbReference type="PROSITE-ProRule" id="PRU00175"/>
    </source>
</evidence>
<evidence type="ECO:0000313" key="7">
    <source>
        <dbReference type="EMBL" id="NOV40589.1"/>
    </source>
</evidence>
<protein>
    <submittedName>
        <fullName evidence="7">Putative tnf receptor-associated factor 6</fullName>
    </submittedName>
</protein>
<dbReference type="InterPro" id="IPR013083">
    <property type="entry name" value="Znf_RING/FYVE/PHD"/>
</dbReference>
<evidence type="ECO:0000259" key="6">
    <source>
        <dbReference type="PROSITE" id="PS50089"/>
    </source>
</evidence>
<dbReference type="PROSITE" id="PS00518">
    <property type="entry name" value="ZF_RING_1"/>
    <property type="match status" value="1"/>
</dbReference>
<name>A0A6M2D390_RHIMP</name>
<sequence>MPDPAGPRALYRLCDSLSGVNWRPTKFEDELTLSRYACCVCHVIPSTTVLLPCSHSLCEHCVTGCVVRDGDSVCPLDAQPFREDECQKIKLPAKTKHNLKAHCWNEADGCRFVGTIEAILQHFEEDCAFHALQCQRCEERVLRTGIAAHHVAGCSLDADTASGAQQNLQDSSSTSCYENATLGMCSALGSQVYGLSTNSEHGFFDNIIRAGNALESSCLRGIKSMESDIISMIARQMKAGLEEVKMLVRDPLSDQLSSLQIQIDELVEQSRHHDTCNMQEVVHEIRDSQSELKQDVRAQSQLIGRMLKDVETKFKESHTTQVHELIHALKGTEREMKKVSKVEANISKQLTEHELSRQKELYSSDQNSKSTERARPLSLRLWEKKTYC</sequence>
<dbReference type="SUPFAM" id="SSF57850">
    <property type="entry name" value="RING/U-box"/>
    <property type="match status" value="1"/>
</dbReference>
<keyword evidence="3" id="KW-0862">Zinc</keyword>
<evidence type="ECO:0000256" key="5">
    <source>
        <dbReference type="SAM" id="MobiDB-lite"/>
    </source>
</evidence>
<dbReference type="CDD" id="cd16449">
    <property type="entry name" value="RING-HC"/>
    <property type="match status" value="1"/>
</dbReference>
<keyword evidence="1" id="KW-0479">Metal-binding</keyword>
<feature type="domain" description="RING-type" evidence="6">
    <location>
        <begin position="38"/>
        <end position="77"/>
    </location>
</feature>
<dbReference type="Gene3D" id="3.30.40.10">
    <property type="entry name" value="Zinc/RING finger domain, C3HC4 (zinc finger)"/>
    <property type="match status" value="1"/>
</dbReference>
<evidence type="ECO:0000256" key="1">
    <source>
        <dbReference type="ARBA" id="ARBA00022723"/>
    </source>
</evidence>
<dbReference type="OrthoDB" id="10420047at2759"/>
<keyword evidence="7" id="KW-0675">Receptor</keyword>
<reference evidence="7" key="1">
    <citation type="submission" date="2019-09" db="EMBL/GenBank/DDBJ databases">
        <title>Organ-specific transcriptomic study of the physiology of the cattle tick, Rhipicephalus microplus.</title>
        <authorList>
            <person name="Tirloni L."/>
            <person name="Braz G."/>
            <person name="Gandara A.C.P."/>
            <person name="Sabadin G.A."/>
            <person name="da Silva R.M."/>
            <person name="Guizzo M.G."/>
            <person name="Machado J.A."/>
            <person name="Costa E.P."/>
            <person name="Gomes H.F."/>
            <person name="Moraes J."/>
            <person name="Mota M.B.S."/>
            <person name="Mesquita R.D."/>
            <person name="Alvarenga P.H."/>
            <person name="Alves F."/>
            <person name="Seixas A."/>
            <person name="da Fonseca R.N."/>
            <person name="Fogaca A."/>
            <person name="Logullo C."/>
            <person name="Tanaka A."/>
            <person name="Daffre S."/>
            <person name="Termignoni C."/>
            <person name="Vaz I.S.Jr."/>
            <person name="Oliveira P.L."/>
            <person name="Ribeiro J.M."/>
        </authorList>
    </citation>
    <scope>NUCLEOTIDE SEQUENCE</scope>
    <source>
        <strain evidence="7">Porto Alegre</strain>
    </source>
</reference>
<keyword evidence="2 4" id="KW-0863">Zinc-finger</keyword>
<dbReference type="GO" id="GO:0008270">
    <property type="term" value="F:zinc ion binding"/>
    <property type="evidence" value="ECO:0007669"/>
    <property type="project" value="UniProtKB-KW"/>
</dbReference>
<dbReference type="VEuPathDB" id="VectorBase:LOC119176117"/>
<dbReference type="AlphaFoldDB" id="A0A6M2D390"/>
<organism evidence="7">
    <name type="scientific">Rhipicephalus microplus</name>
    <name type="common">Cattle tick</name>
    <name type="synonym">Boophilus microplus</name>
    <dbReference type="NCBI Taxonomy" id="6941"/>
    <lineage>
        <taxon>Eukaryota</taxon>
        <taxon>Metazoa</taxon>
        <taxon>Ecdysozoa</taxon>
        <taxon>Arthropoda</taxon>
        <taxon>Chelicerata</taxon>
        <taxon>Arachnida</taxon>
        <taxon>Acari</taxon>
        <taxon>Parasitiformes</taxon>
        <taxon>Ixodida</taxon>
        <taxon>Ixodoidea</taxon>
        <taxon>Ixodidae</taxon>
        <taxon>Rhipicephalinae</taxon>
        <taxon>Rhipicephalus</taxon>
        <taxon>Boophilus</taxon>
    </lineage>
</organism>
<dbReference type="InterPro" id="IPR001841">
    <property type="entry name" value="Znf_RING"/>
</dbReference>
<evidence type="ECO:0000256" key="3">
    <source>
        <dbReference type="ARBA" id="ARBA00022833"/>
    </source>
</evidence>